<dbReference type="RefSeq" id="WP_006418877.1">
    <property type="nucleotide sequence ID" value="NZ_AENN01000017.1"/>
</dbReference>
<keyword evidence="3" id="KW-1185">Reference proteome</keyword>
<dbReference type="InterPro" id="IPR006674">
    <property type="entry name" value="HD_domain"/>
</dbReference>
<dbReference type="Pfam" id="PF01966">
    <property type="entry name" value="HD"/>
    <property type="match status" value="1"/>
</dbReference>
<dbReference type="PANTHER" id="PTHR33594:SF1">
    <property type="entry name" value="HD_PDEASE DOMAIN-CONTAINING PROTEIN"/>
    <property type="match status" value="1"/>
</dbReference>
<name>E4KQW9_9LACT</name>
<dbReference type="CDD" id="cd00077">
    <property type="entry name" value="HDc"/>
    <property type="match status" value="1"/>
</dbReference>
<proteinExistence type="predicted"/>
<sequence>MTNQTIIDYVKAELSQDKTGHAWDHIERVVANCRQLLAKLNKVVDEEIVITAAYVHDCLDDKLFNNPEEKEVQLKHHLLNNGLSTDQVVTIIDIIKNQSFSANLTSRQALSLEGQVLQDADRLDALGAIGIARTFYYAGAKGNPLYNQSSVRTQLDKAAYRQAENSSINHFYEKLLKLENLMNTEVGKNEAHKRTVFMQEFLSNFYQEIGQAPSDNI</sequence>
<protein>
    <submittedName>
        <fullName evidence="2">HD domain protein</fullName>
    </submittedName>
</protein>
<dbReference type="SUPFAM" id="SSF109604">
    <property type="entry name" value="HD-domain/PDEase-like"/>
    <property type="match status" value="1"/>
</dbReference>
<organism evidence="2 3">
    <name type="scientific">Eremococcus coleocola ACS-139-V-Col8</name>
    <dbReference type="NCBI Taxonomy" id="908337"/>
    <lineage>
        <taxon>Bacteria</taxon>
        <taxon>Bacillati</taxon>
        <taxon>Bacillota</taxon>
        <taxon>Bacilli</taxon>
        <taxon>Lactobacillales</taxon>
        <taxon>Aerococcaceae</taxon>
        <taxon>Eremococcus</taxon>
    </lineage>
</organism>
<dbReference type="Gene3D" id="1.10.472.50">
    <property type="entry name" value="HD-domain/PDEase-like"/>
    <property type="match status" value="1"/>
</dbReference>
<feature type="domain" description="HD/PDEase" evidence="1">
    <location>
        <begin position="18"/>
        <end position="135"/>
    </location>
</feature>
<dbReference type="EMBL" id="AENN01000017">
    <property type="protein sequence ID" value="EFR30717.1"/>
    <property type="molecule type" value="Genomic_DNA"/>
</dbReference>
<evidence type="ECO:0000259" key="1">
    <source>
        <dbReference type="SMART" id="SM00471"/>
    </source>
</evidence>
<evidence type="ECO:0000313" key="3">
    <source>
        <dbReference type="Proteomes" id="UP000005990"/>
    </source>
</evidence>
<evidence type="ECO:0000313" key="2">
    <source>
        <dbReference type="EMBL" id="EFR30717.1"/>
    </source>
</evidence>
<dbReference type="Gene3D" id="1.20.58.1910">
    <property type="match status" value="1"/>
</dbReference>
<dbReference type="eggNOG" id="COG1418">
    <property type="taxonomic scope" value="Bacteria"/>
</dbReference>
<reference evidence="2 3" key="1">
    <citation type="submission" date="2010-10" db="EMBL/GenBank/DDBJ databases">
        <authorList>
            <person name="Durkin A.S."/>
            <person name="Madupu R."/>
            <person name="Torralba M."/>
            <person name="Gillis M."/>
            <person name="Methe B."/>
            <person name="Sutton G."/>
            <person name="Nelson K.E."/>
        </authorList>
    </citation>
    <scope>NUCLEOTIDE SEQUENCE [LARGE SCALE GENOMIC DNA]</scope>
    <source>
        <strain evidence="2 3">ACS-139-V-Col8</strain>
    </source>
</reference>
<dbReference type="SMART" id="SM00471">
    <property type="entry name" value="HDc"/>
    <property type="match status" value="1"/>
</dbReference>
<dbReference type="OrthoDB" id="9797344at2"/>
<gene>
    <name evidence="2" type="ORF">HMPREF9257_0679</name>
</gene>
<comment type="caution">
    <text evidence="2">The sequence shown here is derived from an EMBL/GenBank/DDBJ whole genome shotgun (WGS) entry which is preliminary data.</text>
</comment>
<dbReference type="InterPro" id="IPR003607">
    <property type="entry name" value="HD/PDEase_dom"/>
</dbReference>
<dbReference type="PANTHER" id="PTHR33594">
    <property type="entry name" value="SUPERFAMILY HYDROLASE, PUTATIVE (AFU_ORTHOLOGUE AFUA_1G03035)-RELATED"/>
    <property type="match status" value="1"/>
</dbReference>
<dbReference type="Proteomes" id="UP000005990">
    <property type="component" value="Unassembled WGS sequence"/>
</dbReference>
<accession>E4KQW9</accession>
<dbReference type="AlphaFoldDB" id="E4KQW9"/>
<dbReference type="STRING" id="908337.HMPREF9257_0679"/>